<feature type="domain" description="Cryptic POLO box 1 (CPB1)" evidence="2">
    <location>
        <begin position="102"/>
        <end position="210"/>
    </location>
</feature>
<dbReference type="AlphaFoldDB" id="A0AAD4LNN7"/>
<comment type="caution">
    <text evidence="3">The sequence shown here is derived from an EMBL/GenBank/DDBJ whole genome shotgun (WGS) entry which is preliminary data.</text>
</comment>
<reference evidence="3" key="1">
    <citation type="submission" date="2022-01" db="EMBL/GenBank/DDBJ databases">
        <title>Comparative genomics reveals a dynamic genome evolution in the ectomycorrhizal milk-cap (Lactarius) mushrooms.</title>
        <authorList>
            <consortium name="DOE Joint Genome Institute"/>
            <person name="Lebreton A."/>
            <person name="Tang N."/>
            <person name="Kuo A."/>
            <person name="LaButti K."/>
            <person name="Drula E."/>
            <person name="Barry K."/>
            <person name="Clum A."/>
            <person name="Lipzen A."/>
            <person name="Mousain D."/>
            <person name="Ng V."/>
            <person name="Wang R."/>
            <person name="Wang X."/>
            <person name="Dai Y."/>
            <person name="Henrissat B."/>
            <person name="Grigoriev I.V."/>
            <person name="Guerin-Laguette A."/>
            <person name="Yu F."/>
            <person name="Martin F.M."/>
        </authorList>
    </citation>
    <scope>NUCLEOTIDE SEQUENCE</scope>
    <source>
        <strain evidence="3">QP</strain>
    </source>
</reference>
<feature type="compositionally biased region" description="Polar residues" evidence="1">
    <location>
        <begin position="403"/>
        <end position="415"/>
    </location>
</feature>
<organism evidence="3 4">
    <name type="scientific">Lactarius akahatsu</name>
    <dbReference type="NCBI Taxonomy" id="416441"/>
    <lineage>
        <taxon>Eukaryota</taxon>
        <taxon>Fungi</taxon>
        <taxon>Dikarya</taxon>
        <taxon>Basidiomycota</taxon>
        <taxon>Agaricomycotina</taxon>
        <taxon>Agaricomycetes</taxon>
        <taxon>Russulales</taxon>
        <taxon>Russulaceae</taxon>
        <taxon>Lactarius</taxon>
    </lineage>
</organism>
<dbReference type="Gene3D" id="3.30.1120.30">
    <property type="entry name" value="POLO box domain"/>
    <property type="match status" value="1"/>
</dbReference>
<sequence length="522" mass="57075">MFNSRMDSEVHAELAPPSRASRELAMGRENSSETFGGAAACYNLPGTSVQHQRPVQLPPPSFSTFQHNARTQRLHVPDLDIGSSVPSRDLPAAETPFLPSLSEPLGREPLSTSLLSPKTHKLAHGQLVILPSRSVLVDFREGERRKGKKGDEVMVVSPIGDQILLYSAPHLSTPCCLAEPIATYSLNELPADWYRLYEQAKKVIEHIKRNVPKFVMYEGTFVCTLMANEPRADVEIRASSRSTTSAISGSTTAASRVRFSRKLRTMQIFSSAPSVSKKTMFCTARGVPVDAEDWTLLSNNEKECLAALLDFLRIVEVLEGIPRGKPETLSTTSAELPPKCLTARDATLPAQSAVTPCHGGDTISPKASLPMSAAPTLLPPSSRSIQVTVSPRPRFPSALPRATSETFRRASSTAVSDAPPSRASPLSSANCAPSSESLHRLSRPRLQTRFIPGVGWCVRSGGTHYRIMFQDGVALEVDVDEERVELVEHDGSVTRYTVRDCSTSRKVGDRMKVFQKFIPLFD</sequence>
<dbReference type="PROSITE" id="PS51984">
    <property type="entry name" value="CPB1"/>
    <property type="match status" value="1"/>
</dbReference>
<feature type="compositionally biased region" description="Basic and acidic residues" evidence="1">
    <location>
        <begin position="1"/>
        <end position="12"/>
    </location>
</feature>
<dbReference type="Proteomes" id="UP001201163">
    <property type="component" value="Unassembled WGS sequence"/>
</dbReference>
<accession>A0AAD4LNN7</accession>
<dbReference type="InterPro" id="IPR036947">
    <property type="entry name" value="POLO_box_dom_sf"/>
</dbReference>
<feature type="compositionally biased region" description="Low complexity" evidence="1">
    <location>
        <begin position="416"/>
        <end position="429"/>
    </location>
</feature>
<proteinExistence type="predicted"/>
<evidence type="ECO:0000313" key="4">
    <source>
        <dbReference type="Proteomes" id="UP001201163"/>
    </source>
</evidence>
<evidence type="ECO:0000313" key="3">
    <source>
        <dbReference type="EMBL" id="KAH8998520.1"/>
    </source>
</evidence>
<protein>
    <recommendedName>
        <fullName evidence="2">Cryptic POLO box 1 (CPB1) domain-containing protein</fullName>
    </recommendedName>
</protein>
<gene>
    <name evidence="3" type="ORF">EDB92DRAFT_2111630</name>
</gene>
<feature type="region of interest" description="Disordered" evidence="1">
    <location>
        <begin position="1"/>
        <end position="31"/>
    </location>
</feature>
<dbReference type="InterPro" id="IPR033699">
    <property type="entry name" value="POLO_box_Plk4_1"/>
</dbReference>
<keyword evidence="4" id="KW-1185">Reference proteome</keyword>
<feature type="region of interest" description="Disordered" evidence="1">
    <location>
        <begin position="352"/>
        <end position="440"/>
    </location>
</feature>
<dbReference type="Gene3D" id="3.30.1120.120">
    <property type="match status" value="1"/>
</dbReference>
<dbReference type="EMBL" id="JAKELL010000005">
    <property type="protein sequence ID" value="KAH8998520.1"/>
    <property type="molecule type" value="Genomic_DNA"/>
</dbReference>
<feature type="compositionally biased region" description="Polar residues" evidence="1">
    <location>
        <begin position="379"/>
        <end position="389"/>
    </location>
</feature>
<evidence type="ECO:0000256" key="1">
    <source>
        <dbReference type="SAM" id="MobiDB-lite"/>
    </source>
</evidence>
<name>A0AAD4LNN7_9AGAM</name>
<evidence type="ECO:0000259" key="2">
    <source>
        <dbReference type="PROSITE" id="PS51984"/>
    </source>
</evidence>
<dbReference type="InterPro" id="IPR046437">
    <property type="entry name" value="Ser_Thr-PK_POLO_box_1_sf"/>
</dbReference>